<dbReference type="Pfam" id="PF00535">
    <property type="entry name" value="Glycos_transf_2"/>
    <property type="match status" value="1"/>
</dbReference>
<reference evidence="2 3" key="1">
    <citation type="submission" date="2018-07" db="EMBL/GenBank/DDBJ databases">
        <title>Pseudomonas laoshanensis sp. nov., isolated from soil.</title>
        <authorList>
            <person name="Sun J."/>
            <person name="Yu L."/>
            <person name="Wang M."/>
            <person name="Zhang C."/>
        </authorList>
    </citation>
    <scope>NUCLEOTIDE SEQUENCE [LARGE SCALE GENOMIC DNA]</scope>
    <source>
        <strain evidence="2 3">Y22</strain>
    </source>
</reference>
<dbReference type="AlphaFoldDB" id="A0A7V7GNA3"/>
<dbReference type="EMBL" id="QOVF01000009">
    <property type="protein sequence ID" value="KAA0690821.1"/>
    <property type="molecule type" value="Genomic_DNA"/>
</dbReference>
<keyword evidence="3" id="KW-1185">Reference proteome</keyword>
<evidence type="ECO:0000313" key="2">
    <source>
        <dbReference type="EMBL" id="KAA0690821.1"/>
    </source>
</evidence>
<protein>
    <submittedName>
        <fullName evidence="2">Glycosyltransferase</fullName>
    </submittedName>
</protein>
<dbReference type="GO" id="GO:0016740">
    <property type="term" value="F:transferase activity"/>
    <property type="evidence" value="ECO:0007669"/>
    <property type="project" value="UniProtKB-KW"/>
</dbReference>
<dbReference type="InterPro" id="IPR029044">
    <property type="entry name" value="Nucleotide-diphossugar_trans"/>
</dbReference>
<proteinExistence type="predicted"/>
<dbReference type="Gene3D" id="3.90.550.10">
    <property type="entry name" value="Spore Coat Polysaccharide Biosynthesis Protein SpsA, Chain A"/>
    <property type="match status" value="1"/>
</dbReference>
<dbReference type="SUPFAM" id="SSF53448">
    <property type="entry name" value="Nucleotide-diphospho-sugar transferases"/>
    <property type="match status" value="1"/>
</dbReference>
<organism evidence="2 3">
    <name type="scientific">Halopseudomonas laoshanensis</name>
    <dbReference type="NCBI Taxonomy" id="2268758"/>
    <lineage>
        <taxon>Bacteria</taxon>
        <taxon>Pseudomonadati</taxon>
        <taxon>Pseudomonadota</taxon>
        <taxon>Gammaproteobacteria</taxon>
        <taxon>Pseudomonadales</taxon>
        <taxon>Pseudomonadaceae</taxon>
        <taxon>Halopseudomonas</taxon>
    </lineage>
</organism>
<keyword evidence="2" id="KW-0808">Transferase</keyword>
<sequence length="288" mass="32899">MRWAEEQVNSILAQKGVDVSLIVSVDASEDGSEAWFAELTQQDERISVLPQGQHEGGAAGNFFRLIAEVPAGDAEHVAFADQDDIWLPDKLQHAVMTIKQKDIDAYSGNVRAVWEDGHEKMIEKSQPQREWDFLFEAAGPGCTYVFTPAFYNALREFVRSHSSEMKSVYLHDWFFYAFARSRGFAWFIDPEPKMFYRQHSSNQVGVNTGIKAVITRCRNIGNGWWLGQARTIARILDLQNDAFVRPWITPGRRMGYLHLMKNVFRCRRKASDAAFMGVIMAVMWVLNP</sequence>
<accession>A0A7V7GNA3</accession>
<feature type="domain" description="Glycosyltransferase 2-like" evidence="1">
    <location>
        <begin position="6"/>
        <end position="122"/>
    </location>
</feature>
<dbReference type="Proteomes" id="UP000463138">
    <property type="component" value="Unassembled WGS sequence"/>
</dbReference>
<comment type="caution">
    <text evidence="2">The sequence shown here is derived from an EMBL/GenBank/DDBJ whole genome shotgun (WGS) entry which is preliminary data.</text>
</comment>
<name>A0A7V7GNA3_9GAMM</name>
<gene>
    <name evidence="2" type="ORF">DT594_17515</name>
</gene>
<evidence type="ECO:0000313" key="3">
    <source>
        <dbReference type="Proteomes" id="UP000463138"/>
    </source>
</evidence>
<dbReference type="InterPro" id="IPR001173">
    <property type="entry name" value="Glyco_trans_2-like"/>
</dbReference>
<evidence type="ECO:0000259" key="1">
    <source>
        <dbReference type="Pfam" id="PF00535"/>
    </source>
</evidence>